<keyword evidence="5" id="KW-0133">Cell shape</keyword>
<dbReference type="InterPro" id="IPR056546">
    <property type="entry name" value="MreB_MamK-like"/>
</dbReference>
<sequence length="180" mass="19481">AVISLGGIVAARSLRIAGDRLTEDIRHFSQEECKLLLGERTAEDLKMAIGSAAKGAKTIESSVRGRDLVTGLPREVIITDADVREAMAKSIRTIAEATKEVIERTPPELVADIMHRGIYLVGGGSFLRGLDKVLESETKIPIIVSDDPLTAVVRGCGIVLEDLDNFREALVEHEDELPPT</sequence>
<proteinExistence type="inferred from homology"/>
<name>A0A0G1M944_9BACT</name>
<dbReference type="PANTHER" id="PTHR42749">
    <property type="entry name" value="CELL SHAPE-DETERMINING PROTEIN MREB"/>
    <property type="match status" value="1"/>
</dbReference>
<evidence type="ECO:0000256" key="4">
    <source>
        <dbReference type="ARBA" id="ARBA00022840"/>
    </source>
</evidence>
<dbReference type="InterPro" id="IPR043129">
    <property type="entry name" value="ATPase_NBD"/>
</dbReference>
<dbReference type="InterPro" id="IPR004753">
    <property type="entry name" value="MreB"/>
</dbReference>
<dbReference type="PATRIC" id="fig|1618657.3.peg.440"/>
<evidence type="ECO:0000256" key="6">
    <source>
        <dbReference type="ARBA" id="ARBA00023458"/>
    </source>
</evidence>
<comment type="subcellular location">
    <subcellularLocation>
        <location evidence="1">Cytoplasm</location>
    </subcellularLocation>
</comment>
<dbReference type="GO" id="GO:0000902">
    <property type="term" value="P:cell morphogenesis"/>
    <property type="evidence" value="ECO:0007669"/>
    <property type="project" value="InterPro"/>
</dbReference>
<gene>
    <name evidence="7" type="ORF">UW74_C0042G0001</name>
</gene>
<dbReference type="PRINTS" id="PR01652">
    <property type="entry name" value="SHAPEPROTEIN"/>
</dbReference>
<evidence type="ECO:0000256" key="5">
    <source>
        <dbReference type="ARBA" id="ARBA00022960"/>
    </source>
</evidence>
<protein>
    <submittedName>
        <fullName evidence="7">Cell shape determining protein, MreB/Mrl family</fullName>
    </submittedName>
</protein>
<dbReference type="Gene3D" id="3.30.420.40">
    <property type="match status" value="1"/>
</dbReference>
<accession>A0A0G1M944</accession>
<feature type="non-terminal residue" evidence="7">
    <location>
        <position position="1"/>
    </location>
</feature>
<dbReference type="GO" id="GO:0008360">
    <property type="term" value="P:regulation of cell shape"/>
    <property type="evidence" value="ECO:0007669"/>
    <property type="project" value="UniProtKB-KW"/>
</dbReference>
<comment type="similarity">
    <text evidence="6">Belongs to the FtsA/MreB family.</text>
</comment>
<keyword evidence="2" id="KW-0963">Cytoplasm</keyword>
<dbReference type="SUPFAM" id="SSF53067">
    <property type="entry name" value="Actin-like ATPase domain"/>
    <property type="match status" value="1"/>
</dbReference>
<evidence type="ECO:0000256" key="2">
    <source>
        <dbReference type="ARBA" id="ARBA00022490"/>
    </source>
</evidence>
<keyword evidence="3" id="KW-0547">Nucleotide-binding</keyword>
<dbReference type="Pfam" id="PF06723">
    <property type="entry name" value="MreB_Mbl"/>
    <property type="match status" value="1"/>
</dbReference>
<dbReference type="GO" id="GO:0005737">
    <property type="term" value="C:cytoplasm"/>
    <property type="evidence" value="ECO:0007669"/>
    <property type="project" value="UniProtKB-SubCell"/>
</dbReference>
<dbReference type="EMBL" id="LCJM01000042">
    <property type="protein sequence ID" value="KKT77412.1"/>
    <property type="molecule type" value="Genomic_DNA"/>
</dbReference>
<evidence type="ECO:0000313" key="7">
    <source>
        <dbReference type="EMBL" id="KKT77412.1"/>
    </source>
</evidence>
<evidence type="ECO:0000256" key="3">
    <source>
        <dbReference type="ARBA" id="ARBA00022741"/>
    </source>
</evidence>
<dbReference type="PANTHER" id="PTHR42749:SF1">
    <property type="entry name" value="CELL SHAPE-DETERMINING PROTEIN MREB"/>
    <property type="match status" value="1"/>
</dbReference>
<evidence type="ECO:0000256" key="1">
    <source>
        <dbReference type="ARBA" id="ARBA00004496"/>
    </source>
</evidence>
<organism evidence="7 8">
    <name type="scientific">Candidatus Giovannonibacteria bacterium GW2011_GWC2_44_8</name>
    <dbReference type="NCBI Taxonomy" id="1618657"/>
    <lineage>
        <taxon>Bacteria</taxon>
        <taxon>Candidatus Giovannoniibacteriota</taxon>
    </lineage>
</organism>
<dbReference type="GO" id="GO:0005524">
    <property type="term" value="F:ATP binding"/>
    <property type="evidence" value="ECO:0007669"/>
    <property type="project" value="UniProtKB-KW"/>
</dbReference>
<comment type="caution">
    <text evidence="7">The sequence shown here is derived from an EMBL/GenBank/DDBJ whole genome shotgun (WGS) entry which is preliminary data.</text>
</comment>
<dbReference type="Proteomes" id="UP000034889">
    <property type="component" value="Unassembled WGS sequence"/>
</dbReference>
<dbReference type="AlphaFoldDB" id="A0A0G1M944"/>
<reference evidence="7 8" key="1">
    <citation type="journal article" date="2015" name="Nature">
        <title>rRNA introns, odd ribosomes, and small enigmatic genomes across a large radiation of phyla.</title>
        <authorList>
            <person name="Brown C.T."/>
            <person name="Hug L.A."/>
            <person name="Thomas B.C."/>
            <person name="Sharon I."/>
            <person name="Castelle C.J."/>
            <person name="Singh A."/>
            <person name="Wilkins M.J."/>
            <person name="Williams K.H."/>
            <person name="Banfield J.F."/>
        </authorList>
    </citation>
    <scope>NUCLEOTIDE SEQUENCE [LARGE SCALE GENOMIC DNA]</scope>
</reference>
<evidence type="ECO:0000313" key="8">
    <source>
        <dbReference type="Proteomes" id="UP000034889"/>
    </source>
</evidence>
<keyword evidence="4" id="KW-0067">ATP-binding</keyword>